<dbReference type="EMBL" id="MU004238">
    <property type="protein sequence ID" value="KAF2666878.1"/>
    <property type="molecule type" value="Genomic_DNA"/>
</dbReference>
<organism evidence="1 2">
    <name type="scientific">Microthyrium microscopicum</name>
    <dbReference type="NCBI Taxonomy" id="703497"/>
    <lineage>
        <taxon>Eukaryota</taxon>
        <taxon>Fungi</taxon>
        <taxon>Dikarya</taxon>
        <taxon>Ascomycota</taxon>
        <taxon>Pezizomycotina</taxon>
        <taxon>Dothideomycetes</taxon>
        <taxon>Dothideomycetes incertae sedis</taxon>
        <taxon>Microthyriales</taxon>
        <taxon>Microthyriaceae</taxon>
        <taxon>Microthyrium</taxon>
    </lineage>
</organism>
<name>A0A6A6U725_9PEZI</name>
<dbReference type="GO" id="GO:0000712">
    <property type="term" value="P:resolution of meiotic recombination intermediates"/>
    <property type="evidence" value="ECO:0007669"/>
    <property type="project" value="TreeGrafter"/>
</dbReference>
<gene>
    <name evidence="1" type="ORF">BT63DRAFT_441918</name>
</gene>
<evidence type="ECO:0000313" key="2">
    <source>
        <dbReference type="Proteomes" id="UP000799302"/>
    </source>
</evidence>
<dbReference type="AlphaFoldDB" id="A0A6A6U725"/>
<dbReference type="PANTHER" id="PTHR21166:SF2">
    <property type="entry name" value="CELL DIVISION CONTROL PROTEIN 24 OB DOMAIN-CONTAINING PROTEIN-RELATED"/>
    <property type="match status" value="1"/>
</dbReference>
<dbReference type="SUPFAM" id="SSF50249">
    <property type="entry name" value="Nucleic acid-binding proteins"/>
    <property type="match status" value="2"/>
</dbReference>
<sequence>MAPQNAAIESFFQQRPTNTSLACEPGEGFTQEEIESVLHPQVDNTWTPDAPYEHVDIDELDAGPRCVLITGRIVNFYNQPATQKRPQSAKGCLRLLVKDDTGVMTVRLWYSHMEYKLQLGQIVSIWTPHVSNGDHGSLAVPQAPMFVSIFPERDRSCHFKIHESGDQGLQYKKPLEYCEGNALPELMTLKNFAEGGYEVPNSRVLVCVKGVGAKRKVATKKGGDVNDLVKVMVFDDTTEATFSLWGPMTASAANWKASHTVLLLTRPGYNPGKSVWLSLKNHTIVDIDPAISDAFWLRAFAQRMIKKSHVNPTIPAGVFDFDSFLASDTKMLFTFADIDYIARLDDAEPIVGYLSVVIYEIFLTKLHRRNMLLGNECCGIPIYANAIAGKCKHCDKEVPLRVNPRILGTVMDETGCSATGKMILSHQAWEHLLGRSAAELASASSELIEYLEQRLLFLRVTLLFGWAVEDNESGIGRLCIEDVRM</sequence>
<dbReference type="GO" id="GO:0008310">
    <property type="term" value="F:single-stranded DNA 3'-5' DNA exonuclease activity"/>
    <property type="evidence" value="ECO:0007669"/>
    <property type="project" value="TreeGrafter"/>
</dbReference>
<dbReference type="Gene3D" id="2.40.50.140">
    <property type="entry name" value="Nucleic acid-binding proteins"/>
    <property type="match status" value="2"/>
</dbReference>
<dbReference type="OrthoDB" id="3248508at2759"/>
<dbReference type="GO" id="GO:0003697">
    <property type="term" value="F:single-stranded DNA binding"/>
    <property type="evidence" value="ECO:0007669"/>
    <property type="project" value="TreeGrafter"/>
</dbReference>
<dbReference type="InterPro" id="IPR052469">
    <property type="entry name" value="MEIOB"/>
</dbReference>
<reference evidence="1" key="1">
    <citation type="journal article" date="2020" name="Stud. Mycol.">
        <title>101 Dothideomycetes genomes: a test case for predicting lifestyles and emergence of pathogens.</title>
        <authorList>
            <person name="Haridas S."/>
            <person name="Albert R."/>
            <person name="Binder M."/>
            <person name="Bloem J."/>
            <person name="Labutti K."/>
            <person name="Salamov A."/>
            <person name="Andreopoulos B."/>
            <person name="Baker S."/>
            <person name="Barry K."/>
            <person name="Bills G."/>
            <person name="Bluhm B."/>
            <person name="Cannon C."/>
            <person name="Castanera R."/>
            <person name="Culley D."/>
            <person name="Daum C."/>
            <person name="Ezra D."/>
            <person name="Gonzalez J."/>
            <person name="Henrissat B."/>
            <person name="Kuo A."/>
            <person name="Liang C."/>
            <person name="Lipzen A."/>
            <person name="Lutzoni F."/>
            <person name="Magnuson J."/>
            <person name="Mondo S."/>
            <person name="Nolan M."/>
            <person name="Ohm R."/>
            <person name="Pangilinan J."/>
            <person name="Park H.-J."/>
            <person name="Ramirez L."/>
            <person name="Alfaro M."/>
            <person name="Sun H."/>
            <person name="Tritt A."/>
            <person name="Yoshinaga Y."/>
            <person name="Zwiers L.-H."/>
            <person name="Turgeon B."/>
            <person name="Goodwin S."/>
            <person name="Spatafora J."/>
            <person name="Crous P."/>
            <person name="Grigoriev I."/>
        </authorList>
    </citation>
    <scope>NUCLEOTIDE SEQUENCE</scope>
    <source>
        <strain evidence="1">CBS 115976</strain>
    </source>
</reference>
<protein>
    <recommendedName>
        <fullName evidence="3">Nucleic acid-binding protein</fullName>
    </recommendedName>
</protein>
<dbReference type="PANTHER" id="PTHR21166">
    <property type="entry name" value="CELL DIVISION CONTROL PROTEIN 24 OB DOMAIN-CONTAINING PROTEIN-RELATED"/>
    <property type="match status" value="1"/>
</dbReference>
<evidence type="ECO:0008006" key="3">
    <source>
        <dbReference type="Google" id="ProtNLM"/>
    </source>
</evidence>
<dbReference type="InterPro" id="IPR012340">
    <property type="entry name" value="NA-bd_OB-fold"/>
</dbReference>
<dbReference type="Proteomes" id="UP000799302">
    <property type="component" value="Unassembled WGS sequence"/>
</dbReference>
<proteinExistence type="predicted"/>
<evidence type="ECO:0000313" key="1">
    <source>
        <dbReference type="EMBL" id="KAF2666878.1"/>
    </source>
</evidence>
<accession>A0A6A6U725</accession>
<keyword evidence="2" id="KW-1185">Reference proteome</keyword>